<evidence type="ECO:0000313" key="1">
    <source>
        <dbReference type="EMBL" id="NQE35097.1"/>
    </source>
</evidence>
<organism evidence="1 2">
    <name type="scientific">Microcoleus asticus IPMA8</name>
    <dbReference type="NCBI Taxonomy" id="2563858"/>
    <lineage>
        <taxon>Bacteria</taxon>
        <taxon>Bacillati</taxon>
        <taxon>Cyanobacteriota</taxon>
        <taxon>Cyanophyceae</taxon>
        <taxon>Oscillatoriophycideae</taxon>
        <taxon>Oscillatoriales</taxon>
        <taxon>Microcoleaceae</taxon>
        <taxon>Microcoleus</taxon>
        <taxon>Microcoleus asticus</taxon>
    </lineage>
</organism>
<dbReference type="Proteomes" id="UP000702425">
    <property type="component" value="Unassembled WGS sequence"/>
</dbReference>
<dbReference type="EMBL" id="SRRZ01000047">
    <property type="protein sequence ID" value="NQE35097.1"/>
    <property type="molecule type" value="Genomic_DNA"/>
</dbReference>
<accession>A0ABX2CXG9</accession>
<proteinExistence type="predicted"/>
<evidence type="ECO:0000313" key="2">
    <source>
        <dbReference type="Proteomes" id="UP000702425"/>
    </source>
</evidence>
<sequence length="119" mass="13064">MWAIYATFIGSIGESVINFRVFKRRAIAGFPPVARTNVEETALIYVTKLLATAVNDAKKLGYLREKSYTKNCLGELYEITGQISEAKQLISPALSNIKSGSIGINITDSQDTAVPFPYN</sequence>
<gene>
    <name evidence="1" type="ORF">E5S67_02827</name>
</gene>
<name>A0ABX2CXG9_9CYAN</name>
<comment type="caution">
    <text evidence="1">The sequence shown here is derived from an EMBL/GenBank/DDBJ whole genome shotgun (WGS) entry which is preliminary data.</text>
</comment>
<protein>
    <submittedName>
        <fullName evidence="1">Uncharacterized protein</fullName>
    </submittedName>
</protein>
<keyword evidence="2" id="KW-1185">Reference proteome</keyword>
<reference evidence="1 2" key="1">
    <citation type="journal article" date="2020" name="Sci. Rep.">
        <title>A novel cyanobacterial geosmin producer, revising GeoA distribution and dispersion patterns in Bacteria.</title>
        <authorList>
            <person name="Churro C."/>
            <person name="Semedo-Aguiar A.P."/>
            <person name="Silva A.D."/>
            <person name="Pereira-Leal J.B."/>
            <person name="Leite R.B."/>
        </authorList>
    </citation>
    <scope>NUCLEOTIDE SEQUENCE [LARGE SCALE GENOMIC DNA]</scope>
    <source>
        <strain evidence="1 2">IPMA8</strain>
    </source>
</reference>